<evidence type="ECO:0000256" key="1">
    <source>
        <dbReference type="SAM" id="SignalP"/>
    </source>
</evidence>
<evidence type="ECO:0000313" key="2">
    <source>
        <dbReference type="EMBL" id="RKH60647.1"/>
    </source>
</evidence>
<comment type="caution">
    <text evidence="2">The sequence shown here is derived from an EMBL/GenBank/DDBJ whole genome shotgun (WGS) entry which is preliminary data.</text>
</comment>
<keyword evidence="1" id="KW-0732">Signal</keyword>
<sequence>MLLTSGPMKDCLPARLALALALSLMTVNAAAREREELAIRTVLLSEHPSDSTPTLYVKGRVVTVLRFETPVDPTRTRMLAWEGRFEPLLAGGRKVVVEPLQDLGEDEAIPLLVTLASGKQVPFLLKPAGEGQRSAVAQQVNVFEDPRGYDAMYSTLMDSLKQRRVLEDENQRLREEEHSADHALATLLAQGNLKHTPFVRRQGWRLKEDGADVLVEVLSSKTLPKVAVLFTLTNRDAKKPWRMMEARLSTVSGGSSRAFALRMQQEQIAPGATGRIAVVADDSAFQSPRGLEQLALELFRSDGLSQAYLVLEQRFIRE</sequence>
<feature type="signal peptide" evidence="1">
    <location>
        <begin position="1"/>
        <end position="29"/>
    </location>
</feature>
<dbReference type="InterPro" id="IPR011754">
    <property type="entry name" value="Mxa_paralog_2268"/>
</dbReference>
<evidence type="ECO:0000313" key="3">
    <source>
        <dbReference type="Proteomes" id="UP000282656"/>
    </source>
</evidence>
<reference evidence="3" key="1">
    <citation type="submission" date="2018-09" db="EMBL/GenBank/DDBJ databases">
        <authorList>
            <person name="Livingstone P.G."/>
            <person name="Whitworth D.E."/>
        </authorList>
    </citation>
    <scope>NUCLEOTIDE SEQUENCE [LARGE SCALE GENOMIC DNA]</scope>
    <source>
        <strain evidence="3">AB047A</strain>
    </source>
</reference>
<dbReference type="EMBL" id="RAWM01000143">
    <property type="protein sequence ID" value="RKH60647.1"/>
    <property type="molecule type" value="Genomic_DNA"/>
</dbReference>
<dbReference type="Pfam" id="PF09544">
    <property type="entry name" value="DUF2381"/>
    <property type="match status" value="1"/>
</dbReference>
<keyword evidence="3" id="KW-1185">Reference proteome</keyword>
<organism evidence="2 3">
    <name type="scientific">Corallococcus interemptor</name>
    <dbReference type="NCBI Taxonomy" id="2316720"/>
    <lineage>
        <taxon>Bacteria</taxon>
        <taxon>Pseudomonadati</taxon>
        <taxon>Myxococcota</taxon>
        <taxon>Myxococcia</taxon>
        <taxon>Myxococcales</taxon>
        <taxon>Cystobacterineae</taxon>
        <taxon>Myxococcaceae</taxon>
        <taxon>Corallococcus</taxon>
    </lineage>
</organism>
<accession>A0A3A8PW15</accession>
<gene>
    <name evidence="2" type="ORF">D7X96_33185</name>
</gene>
<dbReference type="Proteomes" id="UP000282656">
    <property type="component" value="Unassembled WGS sequence"/>
</dbReference>
<dbReference type="AlphaFoldDB" id="A0A3A8PW15"/>
<proteinExistence type="predicted"/>
<name>A0A3A8PW15_9BACT</name>
<protein>
    <submittedName>
        <fullName evidence="2">DUF2381 family protein</fullName>
    </submittedName>
</protein>
<feature type="chain" id="PRO_5017452176" evidence="1">
    <location>
        <begin position="30"/>
        <end position="318"/>
    </location>
</feature>